<keyword evidence="2" id="KW-1185">Reference proteome</keyword>
<dbReference type="AlphaFoldDB" id="A0A2M8M4S5"/>
<dbReference type="Proteomes" id="UP000230407">
    <property type="component" value="Unassembled WGS sequence"/>
</dbReference>
<gene>
    <name evidence="1" type="ORF">CUT44_05455</name>
</gene>
<sequence>MHVLVFVDGERLQQRPCRQIRVVARHGLAAHRQRGGADPVVLGAQQADTRVGGAVLGCRDGGIAIPGEELLPLFVRPAGPDVVREPHETLLALLVGVLHTEGAELLRRCPEEVRSVCFHRSTRGGCGGRREEIILGHRGNRFLIVWLQGICMHVMSLPDGPSPGRERQTAWRWQDSQCRSAKSELVRSGE</sequence>
<name>A0A2M8M4S5_9ACTN</name>
<comment type="caution">
    <text evidence="1">The sequence shown here is derived from an EMBL/GenBank/DDBJ whole genome shotgun (WGS) entry which is preliminary data.</text>
</comment>
<evidence type="ECO:0000313" key="1">
    <source>
        <dbReference type="EMBL" id="PJE99213.1"/>
    </source>
</evidence>
<proteinExistence type="predicted"/>
<organism evidence="1 2">
    <name type="scientific">Streptomyces carminius</name>
    <dbReference type="NCBI Taxonomy" id="2665496"/>
    <lineage>
        <taxon>Bacteria</taxon>
        <taxon>Bacillati</taxon>
        <taxon>Actinomycetota</taxon>
        <taxon>Actinomycetes</taxon>
        <taxon>Kitasatosporales</taxon>
        <taxon>Streptomycetaceae</taxon>
        <taxon>Streptomyces</taxon>
    </lineage>
</organism>
<accession>A0A2M8M4S5</accession>
<evidence type="ECO:0000313" key="2">
    <source>
        <dbReference type="Proteomes" id="UP000230407"/>
    </source>
</evidence>
<dbReference type="EMBL" id="PGGW01000017">
    <property type="protein sequence ID" value="PJE99213.1"/>
    <property type="molecule type" value="Genomic_DNA"/>
</dbReference>
<reference evidence="1 2" key="1">
    <citation type="submission" date="2017-11" db="EMBL/GenBank/DDBJ databases">
        <title>Streptomyces carmine sp. nov., a novel actinomycete isolated from Sophora alopecuroides in Xinjiang, China.</title>
        <authorList>
            <person name="Wang Y."/>
            <person name="Luo X."/>
            <person name="Wan C."/>
            <person name="Zhang L."/>
        </authorList>
    </citation>
    <scope>NUCLEOTIDE SEQUENCE [LARGE SCALE GENOMIC DNA]</scope>
    <source>
        <strain evidence="1 2">TRM SA0054</strain>
    </source>
</reference>
<protein>
    <submittedName>
        <fullName evidence="1">Uncharacterized protein</fullName>
    </submittedName>
</protein>